<dbReference type="STRING" id="1257025.LEP1GSC203_2202"/>
<dbReference type="OrthoDB" id="323160at2"/>
<accession>N1VRM9</accession>
<dbReference type="Gene3D" id="3.10.100.10">
    <property type="entry name" value="Mannose-Binding Protein A, subunit A"/>
    <property type="match status" value="1"/>
</dbReference>
<protein>
    <submittedName>
        <fullName evidence="2">PF07588 family protein</fullName>
    </submittedName>
</protein>
<dbReference type="InterPro" id="IPR011448">
    <property type="entry name" value="DUF1554"/>
</dbReference>
<evidence type="ECO:0000313" key="3">
    <source>
        <dbReference type="Proteomes" id="UP000012371"/>
    </source>
</evidence>
<evidence type="ECO:0000259" key="1">
    <source>
        <dbReference type="Pfam" id="PF07588"/>
    </source>
</evidence>
<dbReference type="RefSeq" id="WP_002973107.1">
    <property type="nucleotide sequence ID" value="NZ_AOGW02000008.1"/>
</dbReference>
<dbReference type="Pfam" id="PF07588">
    <property type="entry name" value="DUF1554"/>
    <property type="match status" value="1"/>
</dbReference>
<proteinExistence type="predicted"/>
<keyword evidence="3" id="KW-1185">Reference proteome</keyword>
<dbReference type="Proteomes" id="UP000012371">
    <property type="component" value="Unassembled WGS sequence"/>
</dbReference>
<comment type="caution">
    <text evidence="2">The sequence shown here is derived from an EMBL/GenBank/DDBJ whole genome shotgun (WGS) entry which is preliminary data.</text>
</comment>
<name>N1VRM9_9LEPT</name>
<dbReference type="EMBL" id="AOGW02000008">
    <property type="protein sequence ID" value="EMY62359.1"/>
    <property type="molecule type" value="Genomic_DNA"/>
</dbReference>
<reference evidence="2" key="1">
    <citation type="submission" date="2013-03" db="EMBL/GenBank/DDBJ databases">
        <authorList>
            <person name="Harkins D.M."/>
            <person name="Durkin A.S."/>
            <person name="Brinkac L.M."/>
            <person name="Haft D.H."/>
            <person name="Selengut J.D."/>
            <person name="Sanka R."/>
            <person name="DePew J."/>
            <person name="Purushe J."/>
            <person name="Hartskeerl R.A."/>
            <person name="Ahmed A."/>
            <person name="van der Linden H."/>
            <person name="Goris M.G.A."/>
            <person name="Vinetz J.M."/>
            <person name="Sutton G.G."/>
            <person name="Nierman W.C."/>
            <person name="Fouts D.E."/>
        </authorList>
    </citation>
    <scope>NUCLEOTIDE SEQUENCE [LARGE SCALE GENOMIC DNA]</scope>
    <source>
        <strain evidence="2">LT 11-33</strain>
    </source>
</reference>
<dbReference type="SUPFAM" id="SSF56436">
    <property type="entry name" value="C-type lectin-like"/>
    <property type="match status" value="1"/>
</dbReference>
<dbReference type="InterPro" id="IPR016186">
    <property type="entry name" value="C-type_lectin-like/link_sf"/>
</dbReference>
<sequence length="315" mass="33806">MNPNNQRLIYLFSTFFLLNLMLTYCQPLEINNVCDSRSEVFKEVQVLKIIGKDSSPLCGKDYISTIIPYTISGSVSGLNNSGLILSLNGIVTLPVEKGSSDFYFLNIITSGSSYSVKVQNQPSGLFCNITNGDGIVKNANINTVSVSCAPTCDPCFLFLTNSGYPPNPGSAKNFDTSCSSDGNYPGTGNYKAMVVDGVTRTASIGANVGDGQTDWVFAPNRTYHQTEGVIGTTNSAGLFVSTLSLRFSVNSKYWTGLNTNWTTNTSNTCDLWRSNSGSFTGVMGQGNSTAISDITAGWTPEACNLSNQQLICVEQ</sequence>
<evidence type="ECO:0000313" key="2">
    <source>
        <dbReference type="EMBL" id="EMY62359.1"/>
    </source>
</evidence>
<feature type="domain" description="DUF1554" evidence="1">
    <location>
        <begin position="167"/>
        <end position="288"/>
    </location>
</feature>
<gene>
    <name evidence="2" type="ORF">LEP1GSC203_2202</name>
</gene>
<dbReference type="InterPro" id="IPR016187">
    <property type="entry name" value="CTDL_fold"/>
</dbReference>
<organism evidence="2 3">
    <name type="scientific">Leptospira terpstrae serovar Hualin str. LT 11-33 = ATCC 700639</name>
    <dbReference type="NCBI Taxonomy" id="1257025"/>
    <lineage>
        <taxon>Bacteria</taxon>
        <taxon>Pseudomonadati</taxon>
        <taxon>Spirochaetota</taxon>
        <taxon>Spirochaetia</taxon>
        <taxon>Leptospirales</taxon>
        <taxon>Leptospiraceae</taxon>
        <taxon>Leptospira</taxon>
    </lineage>
</organism>
<dbReference type="AlphaFoldDB" id="N1VRM9"/>